<evidence type="ECO:0008006" key="9">
    <source>
        <dbReference type="Google" id="ProtNLM"/>
    </source>
</evidence>
<dbReference type="GO" id="GO:0020037">
    <property type="term" value="F:heme binding"/>
    <property type="evidence" value="ECO:0007669"/>
    <property type="project" value="InterPro"/>
</dbReference>
<dbReference type="PRINTS" id="PR00463">
    <property type="entry name" value="EP450I"/>
</dbReference>
<comment type="cofactor">
    <cofactor evidence="1 6">
        <name>heme</name>
        <dbReference type="ChEBI" id="CHEBI:30413"/>
    </cofactor>
</comment>
<comment type="similarity">
    <text evidence="2">Belongs to the cytochrome P450 family.</text>
</comment>
<dbReference type="EMBL" id="JOWA01000077">
    <property type="protein sequence ID" value="KEZ45440.1"/>
    <property type="molecule type" value="Genomic_DNA"/>
</dbReference>
<dbReference type="InterPro" id="IPR001128">
    <property type="entry name" value="Cyt_P450"/>
</dbReference>
<evidence type="ECO:0000313" key="8">
    <source>
        <dbReference type="Proteomes" id="UP000028545"/>
    </source>
</evidence>
<dbReference type="PRINTS" id="PR00385">
    <property type="entry name" value="P450"/>
</dbReference>
<dbReference type="GeneID" id="27720815"/>
<organism evidence="7 8">
    <name type="scientific">Pseudallescheria apiosperma</name>
    <name type="common">Scedosporium apiospermum</name>
    <dbReference type="NCBI Taxonomy" id="563466"/>
    <lineage>
        <taxon>Eukaryota</taxon>
        <taxon>Fungi</taxon>
        <taxon>Dikarya</taxon>
        <taxon>Ascomycota</taxon>
        <taxon>Pezizomycotina</taxon>
        <taxon>Sordariomycetes</taxon>
        <taxon>Hypocreomycetidae</taxon>
        <taxon>Microascales</taxon>
        <taxon>Microascaceae</taxon>
        <taxon>Scedosporium</taxon>
    </lineage>
</organism>
<evidence type="ECO:0000313" key="7">
    <source>
        <dbReference type="EMBL" id="KEZ45440.1"/>
    </source>
</evidence>
<dbReference type="RefSeq" id="XP_016645239.1">
    <property type="nucleotide sequence ID" value="XM_016784942.1"/>
</dbReference>
<keyword evidence="3 6" id="KW-0349">Heme</keyword>
<protein>
    <recommendedName>
        <fullName evidence="9">Cytochrome P450</fullName>
    </recommendedName>
</protein>
<dbReference type="AlphaFoldDB" id="A0A084GDM8"/>
<dbReference type="PANTHER" id="PTHR24305:SF232">
    <property type="entry name" value="P450, PUTATIVE (EUROFUNG)-RELATED"/>
    <property type="match status" value="1"/>
</dbReference>
<evidence type="ECO:0000256" key="5">
    <source>
        <dbReference type="ARBA" id="ARBA00023004"/>
    </source>
</evidence>
<keyword evidence="8" id="KW-1185">Reference proteome</keyword>
<comment type="caution">
    <text evidence="7">The sequence shown here is derived from an EMBL/GenBank/DDBJ whole genome shotgun (WGS) entry which is preliminary data.</text>
</comment>
<dbReference type="HOGENOM" id="CLU_001570_14_0_1"/>
<dbReference type="KEGG" id="sapo:SAPIO_CDS1743"/>
<evidence type="ECO:0000256" key="2">
    <source>
        <dbReference type="ARBA" id="ARBA00010617"/>
    </source>
</evidence>
<dbReference type="Gene3D" id="1.10.630.10">
    <property type="entry name" value="Cytochrome P450"/>
    <property type="match status" value="1"/>
</dbReference>
<sequence length="420" mass="47343">MAGCVSWARLCINVATALTRPQVNRYLEPSFPDSLDLLSERDLKRYRMQRRLIGPLYNITNLKRYEAAIDGVIDKSIAQIRSLGSAPVDLKEWMHIITVECLGAVVLSWSPGLLKQKSDGGSGAHSYLGWRKKSVFGLFPLIVLLECLWKSVGRAFAVCWGITYQAPKNFKPFFTGVHRQTKRRLARVAKGESARTHQDLLADLISLHESRPEFNEEYLKRMAVTNFGAGHETMTSTLTSVISMVCSNPDSLRRVVEEIRSAENPRRYDARTDLTYVQASIKEAQRLFPVIGMSLPRKVPVQGLNVHGYYFPPGTTVGCCPTSLHRNADIFGPDADEFLPMRWLERDNIRDMEKYNLIYGGGSRTCPGRQLAELVVTKVIVALFNEFDIRVDVPQEDKMPVYFMAMMSGVKANFSPKQAS</sequence>
<evidence type="ECO:0000256" key="3">
    <source>
        <dbReference type="ARBA" id="ARBA00022617"/>
    </source>
</evidence>
<evidence type="ECO:0000256" key="4">
    <source>
        <dbReference type="ARBA" id="ARBA00022723"/>
    </source>
</evidence>
<dbReference type="PANTHER" id="PTHR24305">
    <property type="entry name" value="CYTOCHROME P450"/>
    <property type="match status" value="1"/>
</dbReference>
<dbReference type="Pfam" id="PF00067">
    <property type="entry name" value="p450"/>
    <property type="match status" value="1"/>
</dbReference>
<dbReference type="OrthoDB" id="3934656at2759"/>
<gene>
    <name evidence="7" type="ORF">SAPIO_CDS1743</name>
</gene>
<dbReference type="InterPro" id="IPR050121">
    <property type="entry name" value="Cytochrome_P450_monoxygenase"/>
</dbReference>
<dbReference type="VEuPathDB" id="FungiDB:SAPIO_CDS1743"/>
<dbReference type="OMA" id="NIWHAYH"/>
<evidence type="ECO:0000256" key="6">
    <source>
        <dbReference type="PIRSR" id="PIRSR602401-1"/>
    </source>
</evidence>
<evidence type="ECO:0000256" key="1">
    <source>
        <dbReference type="ARBA" id="ARBA00001971"/>
    </source>
</evidence>
<dbReference type="SUPFAM" id="SSF48264">
    <property type="entry name" value="Cytochrome P450"/>
    <property type="match status" value="1"/>
</dbReference>
<dbReference type="GO" id="GO:0004497">
    <property type="term" value="F:monooxygenase activity"/>
    <property type="evidence" value="ECO:0007669"/>
    <property type="project" value="InterPro"/>
</dbReference>
<keyword evidence="4 6" id="KW-0479">Metal-binding</keyword>
<feature type="binding site" description="axial binding residue" evidence="6">
    <location>
        <position position="366"/>
    </location>
    <ligand>
        <name>heme</name>
        <dbReference type="ChEBI" id="CHEBI:30413"/>
    </ligand>
    <ligandPart>
        <name>Fe</name>
        <dbReference type="ChEBI" id="CHEBI:18248"/>
    </ligandPart>
</feature>
<proteinExistence type="inferred from homology"/>
<dbReference type="GO" id="GO:0016705">
    <property type="term" value="F:oxidoreductase activity, acting on paired donors, with incorporation or reduction of molecular oxygen"/>
    <property type="evidence" value="ECO:0007669"/>
    <property type="project" value="InterPro"/>
</dbReference>
<dbReference type="Proteomes" id="UP000028545">
    <property type="component" value="Unassembled WGS sequence"/>
</dbReference>
<dbReference type="InterPro" id="IPR002401">
    <property type="entry name" value="Cyt_P450_E_grp-I"/>
</dbReference>
<name>A0A084GDM8_PSEDA</name>
<accession>A0A084GDM8</accession>
<dbReference type="GO" id="GO:0005506">
    <property type="term" value="F:iron ion binding"/>
    <property type="evidence" value="ECO:0007669"/>
    <property type="project" value="InterPro"/>
</dbReference>
<dbReference type="InterPro" id="IPR036396">
    <property type="entry name" value="Cyt_P450_sf"/>
</dbReference>
<reference evidence="7 8" key="1">
    <citation type="journal article" date="2014" name="Genome Announc.">
        <title>Draft genome sequence of the pathogenic fungus Scedosporium apiospermum.</title>
        <authorList>
            <person name="Vandeputte P."/>
            <person name="Ghamrawi S."/>
            <person name="Rechenmann M."/>
            <person name="Iltis A."/>
            <person name="Giraud S."/>
            <person name="Fleury M."/>
            <person name="Thornton C."/>
            <person name="Delhaes L."/>
            <person name="Meyer W."/>
            <person name="Papon N."/>
            <person name="Bouchara J.P."/>
        </authorList>
    </citation>
    <scope>NUCLEOTIDE SEQUENCE [LARGE SCALE GENOMIC DNA]</scope>
    <source>
        <strain evidence="7 8">IHEM 14462</strain>
    </source>
</reference>
<keyword evidence="5 6" id="KW-0408">Iron</keyword>